<keyword evidence="6" id="KW-0441">Lipid A biosynthesis</keyword>
<evidence type="ECO:0000256" key="7">
    <source>
        <dbReference type="ARBA" id="ARBA00022723"/>
    </source>
</evidence>
<dbReference type="InterPro" id="IPR004463">
    <property type="entry name" value="UDP-acyl_GlcNac_deAcase"/>
</dbReference>
<dbReference type="PANTHER" id="PTHR33694">
    <property type="entry name" value="UDP-3-O-ACYL-N-ACETYLGLUCOSAMINE DEACETYLASE 1, MITOCHONDRIAL-RELATED"/>
    <property type="match status" value="1"/>
</dbReference>
<dbReference type="InterPro" id="IPR011334">
    <property type="entry name" value="UDP-acyl_GlcNac_deAcase_C"/>
</dbReference>
<comment type="function">
    <text evidence="12">Involved in the biosynthesis of lipid A, a phosphorylated glycolipid that in bacteria anchors the lipopolysaccharide to the outer membrane of the cell. Lipid A-like molecules in plants may serve as structural components of the outer membranes of mitochondria and/or chloroplasts, or may be involved in signal transduction or plant defense responses.</text>
</comment>
<gene>
    <name evidence="13" type="ORF">LUZ62_086911</name>
</gene>
<dbReference type="AlphaFoldDB" id="A0AAV8CBC6"/>
<dbReference type="GO" id="GO:0103117">
    <property type="term" value="F:UDP-3-O-acyl-N-acetylglucosamine deacetylase activity"/>
    <property type="evidence" value="ECO:0007669"/>
    <property type="project" value="UniProtKB-EC"/>
</dbReference>
<reference evidence="13" key="1">
    <citation type="submission" date="2022-08" db="EMBL/GenBank/DDBJ databases">
        <authorList>
            <person name="Marques A."/>
        </authorList>
    </citation>
    <scope>NUCLEOTIDE SEQUENCE</scope>
    <source>
        <strain evidence="13">RhyPub2mFocal</strain>
        <tissue evidence="13">Leaves</tissue>
    </source>
</reference>
<dbReference type="InterPro" id="IPR015870">
    <property type="entry name" value="UDP-acyl_N-AcGlcN_deAcase_N"/>
</dbReference>
<evidence type="ECO:0000256" key="12">
    <source>
        <dbReference type="ARBA" id="ARBA00024987"/>
    </source>
</evidence>
<comment type="pathway">
    <text evidence="2">Glycolipid biosynthesis; lipid IV(A) biosynthesis; lipid IV(A) from (3R)-3-hydroxytetradecanoyl-[acyl-carrier-protein] and UDP-N-acetyl-alpha-D-glucosamine: step 2/6.</text>
</comment>
<organism evidence="13 14">
    <name type="scientific">Rhynchospora pubera</name>
    <dbReference type="NCBI Taxonomy" id="906938"/>
    <lineage>
        <taxon>Eukaryota</taxon>
        <taxon>Viridiplantae</taxon>
        <taxon>Streptophyta</taxon>
        <taxon>Embryophyta</taxon>
        <taxon>Tracheophyta</taxon>
        <taxon>Spermatophyta</taxon>
        <taxon>Magnoliopsida</taxon>
        <taxon>Liliopsida</taxon>
        <taxon>Poales</taxon>
        <taxon>Cyperaceae</taxon>
        <taxon>Cyperoideae</taxon>
        <taxon>Rhynchosporeae</taxon>
        <taxon>Rhynchospora</taxon>
    </lineage>
</organism>
<dbReference type="GO" id="GO:0009245">
    <property type="term" value="P:lipid A biosynthetic process"/>
    <property type="evidence" value="ECO:0007669"/>
    <property type="project" value="UniProtKB-KW"/>
</dbReference>
<dbReference type="EC" id="3.5.1.108" evidence="4"/>
<protein>
    <recommendedName>
        <fullName evidence="4">UDP-3-O-acyl-N-acetylglucosamine deacetylase</fullName>
        <ecNumber evidence="4">3.5.1.108</ecNumber>
    </recommendedName>
</protein>
<dbReference type="SUPFAM" id="SSF54211">
    <property type="entry name" value="Ribosomal protein S5 domain 2-like"/>
    <property type="match status" value="2"/>
</dbReference>
<proteinExistence type="inferred from homology"/>
<evidence type="ECO:0000256" key="10">
    <source>
        <dbReference type="ARBA" id="ARBA00023098"/>
    </source>
</evidence>
<dbReference type="Proteomes" id="UP001140206">
    <property type="component" value="Chromosome 5"/>
</dbReference>
<evidence type="ECO:0000256" key="3">
    <source>
        <dbReference type="ARBA" id="ARBA00006170"/>
    </source>
</evidence>
<dbReference type="GO" id="GO:0016020">
    <property type="term" value="C:membrane"/>
    <property type="evidence" value="ECO:0007669"/>
    <property type="project" value="GOC"/>
</dbReference>
<name>A0AAV8CBC6_9POAL</name>
<dbReference type="HAMAP" id="MF_00388">
    <property type="entry name" value="LpxC"/>
    <property type="match status" value="1"/>
</dbReference>
<evidence type="ECO:0000313" key="14">
    <source>
        <dbReference type="Proteomes" id="UP001140206"/>
    </source>
</evidence>
<dbReference type="NCBIfam" id="TIGR00325">
    <property type="entry name" value="lpxC"/>
    <property type="match status" value="1"/>
</dbReference>
<dbReference type="GO" id="GO:0046872">
    <property type="term" value="F:metal ion binding"/>
    <property type="evidence" value="ECO:0007669"/>
    <property type="project" value="UniProtKB-KW"/>
</dbReference>
<keyword evidence="5" id="KW-0444">Lipid biosynthesis</keyword>
<comment type="caution">
    <text evidence="13">The sequence shown here is derived from an EMBL/GenBank/DDBJ whole genome shotgun (WGS) entry which is preliminary data.</text>
</comment>
<dbReference type="InterPro" id="IPR020568">
    <property type="entry name" value="Ribosomal_Su5_D2-typ_SF"/>
</dbReference>
<sequence length="310" mass="33707">MSARALRSLSRSISWIPTGKPQRTLAKEASVSGIGLHSGASSRVRLLPAMAGEGRYFISRDAKTKTRVQATVGNCVDSVLSTALSNGGVQVHTVEHLLSALEALGVDNCRIEIDGGNEIPLLDGSSKGWVELVQSAGLCIATDDEGLERERLVPKLLEPMHLHRDDSFIVAVPSIETCISYGIDFPKVPAIGSQWLSFTMNEDKYTKEIAASRTFCIYEEVQKLLNAGLIKGGSSENAIVCSIKDGWLNPPLRFHDEPCRHKILDMIGDFSLLAESGNQGVPIAHILAYKAGHSLHTAFVRLLLEDMNFE</sequence>
<keyword evidence="8" id="KW-0378">Hydrolase</keyword>
<evidence type="ECO:0000256" key="1">
    <source>
        <dbReference type="ARBA" id="ARBA00001947"/>
    </source>
</evidence>
<dbReference type="PANTHER" id="PTHR33694:SF1">
    <property type="entry name" value="UDP-3-O-ACYL-N-ACETYLGLUCOSAMINE DEACETYLASE 1, MITOCHONDRIAL-RELATED"/>
    <property type="match status" value="1"/>
</dbReference>
<dbReference type="GO" id="GO:0005739">
    <property type="term" value="C:mitochondrion"/>
    <property type="evidence" value="ECO:0007669"/>
    <property type="project" value="UniProtKB-ARBA"/>
</dbReference>
<keyword evidence="14" id="KW-1185">Reference proteome</keyword>
<evidence type="ECO:0000256" key="4">
    <source>
        <dbReference type="ARBA" id="ARBA00012745"/>
    </source>
</evidence>
<keyword evidence="10" id="KW-0443">Lipid metabolism</keyword>
<comment type="cofactor">
    <cofactor evidence="1">
        <name>Zn(2+)</name>
        <dbReference type="ChEBI" id="CHEBI:29105"/>
    </cofactor>
</comment>
<comment type="similarity">
    <text evidence="3">Belongs to the LpxC family.</text>
</comment>
<keyword evidence="7" id="KW-0479">Metal-binding</keyword>
<dbReference type="EMBL" id="JAMFTS010000005">
    <property type="protein sequence ID" value="KAJ4752506.1"/>
    <property type="molecule type" value="Genomic_DNA"/>
</dbReference>
<comment type="catalytic activity">
    <reaction evidence="11">
        <text>a UDP-3-O-[(3R)-3-hydroxyacyl]-N-acetyl-alpha-D-glucosamine + H2O = a UDP-3-O-[(3R)-3-hydroxyacyl]-alpha-D-glucosamine + acetate</text>
        <dbReference type="Rhea" id="RHEA:67816"/>
        <dbReference type="ChEBI" id="CHEBI:15377"/>
        <dbReference type="ChEBI" id="CHEBI:30089"/>
        <dbReference type="ChEBI" id="CHEBI:137740"/>
        <dbReference type="ChEBI" id="CHEBI:173225"/>
        <dbReference type="EC" id="3.5.1.108"/>
    </reaction>
</comment>
<dbReference type="Gene3D" id="3.30.1700.10">
    <property type="entry name" value="lpxc deacetylase, domain 2"/>
    <property type="match status" value="1"/>
</dbReference>
<evidence type="ECO:0000256" key="6">
    <source>
        <dbReference type="ARBA" id="ARBA00022556"/>
    </source>
</evidence>
<evidence type="ECO:0000256" key="9">
    <source>
        <dbReference type="ARBA" id="ARBA00022833"/>
    </source>
</evidence>
<keyword evidence="9" id="KW-0862">Zinc</keyword>
<evidence type="ECO:0000256" key="11">
    <source>
        <dbReference type="ARBA" id="ARBA00024535"/>
    </source>
</evidence>
<evidence type="ECO:0000256" key="5">
    <source>
        <dbReference type="ARBA" id="ARBA00022516"/>
    </source>
</evidence>
<dbReference type="GO" id="GO:2001289">
    <property type="term" value="P:lipid X metabolic process"/>
    <property type="evidence" value="ECO:0007669"/>
    <property type="project" value="UniProtKB-ARBA"/>
</dbReference>
<evidence type="ECO:0000256" key="2">
    <source>
        <dbReference type="ARBA" id="ARBA00005002"/>
    </source>
</evidence>
<evidence type="ECO:0000313" key="13">
    <source>
        <dbReference type="EMBL" id="KAJ4752506.1"/>
    </source>
</evidence>
<accession>A0AAV8CBC6</accession>
<dbReference type="Gene3D" id="3.30.230.20">
    <property type="entry name" value="lpxc deacetylase, domain 1"/>
    <property type="match status" value="1"/>
</dbReference>
<evidence type="ECO:0000256" key="8">
    <source>
        <dbReference type="ARBA" id="ARBA00022801"/>
    </source>
</evidence>
<dbReference type="Pfam" id="PF03331">
    <property type="entry name" value="LpxC"/>
    <property type="match status" value="1"/>
</dbReference>